<sequence length="73" mass="8111">MAKREHAPGAEGTNAYMVKVVIQCDHVFVVHADSLDEASKKADKFVELGYVTEDLSDWFVESIEIEGPDGRQT</sequence>
<evidence type="ECO:0000313" key="1">
    <source>
        <dbReference type="EMBL" id="SVA85147.1"/>
    </source>
</evidence>
<organism evidence="1">
    <name type="scientific">marine metagenome</name>
    <dbReference type="NCBI Taxonomy" id="408172"/>
    <lineage>
        <taxon>unclassified sequences</taxon>
        <taxon>metagenomes</taxon>
        <taxon>ecological metagenomes</taxon>
    </lineage>
</organism>
<protein>
    <submittedName>
        <fullName evidence="1">Uncharacterized protein</fullName>
    </submittedName>
</protein>
<dbReference type="EMBL" id="UINC01020234">
    <property type="protein sequence ID" value="SVA85147.1"/>
    <property type="molecule type" value="Genomic_DNA"/>
</dbReference>
<gene>
    <name evidence="1" type="ORF">METZ01_LOCUS138001</name>
</gene>
<reference evidence="1" key="1">
    <citation type="submission" date="2018-05" db="EMBL/GenBank/DDBJ databases">
        <authorList>
            <person name="Lanie J.A."/>
            <person name="Ng W.-L."/>
            <person name="Kazmierczak K.M."/>
            <person name="Andrzejewski T.M."/>
            <person name="Davidsen T.M."/>
            <person name="Wayne K.J."/>
            <person name="Tettelin H."/>
            <person name="Glass J.I."/>
            <person name="Rusch D."/>
            <person name="Podicherti R."/>
            <person name="Tsui H.-C.T."/>
            <person name="Winkler M.E."/>
        </authorList>
    </citation>
    <scope>NUCLEOTIDE SEQUENCE</scope>
</reference>
<accession>A0A381Z8R5</accession>
<dbReference type="AlphaFoldDB" id="A0A381Z8R5"/>
<proteinExistence type="predicted"/>
<name>A0A381Z8R5_9ZZZZ</name>